<feature type="region of interest" description="Disordered" evidence="1">
    <location>
        <begin position="199"/>
        <end position="218"/>
    </location>
</feature>
<accession>A0A9N8DWQ9</accession>
<protein>
    <submittedName>
        <fullName evidence="2">Uncharacterized protein</fullName>
    </submittedName>
</protein>
<dbReference type="AlphaFoldDB" id="A0A9N8DWQ9"/>
<name>A0A9N8DWQ9_9STRA</name>
<sequence length="336" mass="35690">MSWFTSFDKIVGSTRASFRVSLKVLGGGVKRIQRAASLSSARLDLLDDMSSSSSSSSSSGSVVIEKKDNVLTSGNFTVETCSNSVPASQELVSQNSLSFLQMLDDSSSSSADDDAHERSCASFVTDEMRSLQSLRNTLSDGSSTDSDGDDDDGERCGVDASPPDASLRCTDLDPTTSRVDEENGIVAAYGGQSSATAVDEDCAASTGNDPSFSDAAPVQHPPNESFQNGSHERQPMCTEQTSASDTFDNECTHDIAQSPVHDASMTNINAEVVVQDHSLLDLEAGTEGKQCANMLGSNEEDDDWQQGVNMLSSNEEDDGRQEQNEAQTNEQALSTV</sequence>
<feature type="region of interest" description="Disordered" evidence="1">
    <location>
        <begin position="292"/>
        <end position="336"/>
    </location>
</feature>
<feature type="compositionally biased region" description="Low complexity" evidence="1">
    <location>
        <begin position="324"/>
        <end position="336"/>
    </location>
</feature>
<proteinExistence type="predicted"/>
<gene>
    <name evidence="2" type="ORF">SEMRO_424_G139990.2</name>
</gene>
<dbReference type="EMBL" id="CAICTM010000423">
    <property type="protein sequence ID" value="CAB9510171.1"/>
    <property type="molecule type" value="Genomic_DNA"/>
</dbReference>
<dbReference type="Proteomes" id="UP001153069">
    <property type="component" value="Unassembled WGS sequence"/>
</dbReference>
<evidence type="ECO:0000256" key="1">
    <source>
        <dbReference type="SAM" id="MobiDB-lite"/>
    </source>
</evidence>
<feature type="region of interest" description="Disordered" evidence="1">
    <location>
        <begin position="135"/>
        <end position="184"/>
    </location>
</feature>
<reference evidence="2" key="1">
    <citation type="submission" date="2020-06" db="EMBL/GenBank/DDBJ databases">
        <authorList>
            <consortium name="Plant Systems Biology data submission"/>
        </authorList>
    </citation>
    <scope>NUCLEOTIDE SEQUENCE</scope>
    <source>
        <strain evidence="2">D6</strain>
    </source>
</reference>
<organism evidence="2 3">
    <name type="scientific">Seminavis robusta</name>
    <dbReference type="NCBI Taxonomy" id="568900"/>
    <lineage>
        <taxon>Eukaryota</taxon>
        <taxon>Sar</taxon>
        <taxon>Stramenopiles</taxon>
        <taxon>Ochrophyta</taxon>
        <taxon>Bacillariophyta</taxon>
        <taxon>Bacillariophyceae</taxon>
        <taxon>Bacillariophycidae</taxon>
        <taxon>Naviculales</taxon>
        <taxon>Naviculaceae</taxon>
        <taxon>Seminavis</taxon>
    </lineage>
</organism>
<comment type="caution">
    <text evidence="2">The sequence shown here is derived from an EMBL/GenBank/DDBJ whole genome shotgun (WGS) entry which is preliminary data.</text>
</comment>
<keyword evidence="3" id="KW-1185">Reference proteome</keyword>
<evidence type="ECO:0000313" key="3">
    <source>
        <dbReference type="Proteomes" id="UP001153069"/>
    </source>
</evidence>
<evidence type="ECO:0000313" key="2">
    <source>
        <dbReference type="EMBL" id="CAB9510171.1"/>
    </source>
</evidence>